<dbReference type="InterPro" id="IPR000315">
    <property type="entry name" value="Znf_B-box"/>
</dbReference>
<feature type="domain" description="RING-type" evidence="10">
    <location>
        <begin position="12"/>
        <end position="55"/>
    </location>
</feature>
<dbReference type="GO" id="GO:0005737">
    <property type="term" value="C:cytoplasm"/>
    <property type="evidence" value="ECO:0007669"/>
    <property type="project" value="UniProtKB-ARBA"/>
</dbReference>
<dbReference type="InterPro" id="IPR003879">
    <property type="entry name" value="Butyrophylin_SPRY"/>
</dbReference>
<feature type="coiled-coil region" evidence="9">
    <location>
        <begin position="256"/>
        <end position="283"/>
    </location>
</feature>
<dbReference type="SMART" id="SM00336">
    <property type="entry name" value="BBOX"/>
    <property type="match status" value="1"/>
</dbReference>
<dbReference type="CDD" id="cd19769">
    <property type="entry name" value="Bbox2_TRIM16-like"/>
    <property type="match status" value="1"/>
</dbReference>
<feature type="domain" description="B box-type" evidence="11">
    <location>
        <begin position="135"/>
        <end position="176"/>
    </location>
</feature>
<dbReference type="AlphaFoldDB" id="A0A8J0U471"/>
<keyword evidence="2" id="KW-0479">Metal-binding</keyword>
<evidence type="ECO:0000256" key="3">
    <source>
        <dbReference type="ARBA" id="ARBA00022771"/>
    </source>
</evidence>
<keyword evidence="1" id="KW-0399">Innate immunity</keyword>
<evidence type="ECO:0000256" key="2">
    <source>
        <dbReference type="ARBA" id="ARBA00022723"/>
    </source>
</evidence>
<dbReference type="Pfam" id="PF00622">
    <property type="entry name" value="SPRY"/>
    <property type="match status" value="1"/>
</dbReference>
<dbReference type="PROSITE" id="PS50119">
    <property type="entry name" value="ZF_BBOX"/>
    <property type="match status" value="1"/>
</dbReference>
<keyword evidence="6" id="KW-0391">Immunity</keyword>
<dbReference type="Pfam" id="PF00643">
    <property type="entry name" value="zf-B_box"/>
    <property type="match status" value="1"/>
</dbReference>
<dbReference type="Gene3D" id="2.60.120.920">
    <property type="match status" value="1"/>
</dbReference>
<evidence type="ECO:0000313" key="14">
    <source>
        <dbReference type="RefSeq" id="XP_018095729.1"/>
    </source>
</evidence>
<evidence type="ECO:0000259" key="10">
    <source>
        <dbReference type="PROSITE" id="PS50089"/>
    </source>
</evidence>
<reference evidence="14" key="1">
    <citation type="submission" date="2025-08" db="UniProtKB">
        <authorList>
            <consortium name="RefSeq"/>
        </authorList>
    </citation>
    <scope>IDENTIFICATION</scope>
    <source>
        <strain evidence="14">J_2021</strain>
        <tissue evidence="14">Erythrocytes</tissue>
    </source>
</reference>
<dbReference type="SMART" id="SM00184">
    <property type="entry name" value="RING"/>
    <property type="match status" value="1"/>
</dbReference>
<keyword evidence="13" id="KW-1185">Reference proteome</keyword>
<evidence type="ECO:0000256" key="1">
    <source>
        <dbReference type="ARBA" id="ARBA00022588"/>
    </source>
</evidence>
<dbReference type="InterPro" id="IPR006574">
    <property type="entry name" value="PRY"/>
</dbReference>
<dbReference type="OrthoDB" id="9049620at2759"/>
<dbReference type="SUPFAM" id="SSF57850">
    <property type="entry name" value="RING/U-box"/>
    <property type="match status" value="1"/>
</dbReference>
<evidence type="ECO:0000259" key="12">
    <source>
        <dbReference type="PROSITE" id="PS50188"/>
    </source>
</evidence>
<dbReference type="Proteomes" id="UP000186698">
    <property type="component" value="Chromosome 9_10L"/>
</dbReference>
<accession>A0A8J0U471</accession>
<feature type="domain" description="B30.2/SPRY" evidence="12">
    <location>
        <begin position="341"/>
        <end position="531"/>
    </location>
</feature>
<dbReference type="InterPro" id="IPR001841">
    <property type="entry name" value="Znf_RING"/>
</dbReference>
<evidence type="ECO:0000256" key="9">
    <source>
        <dbReference type="SAM" id="Coils"/>
    </source>
</evidence>
<dbReference type="PROSITE" id="PS00518">
    <property type="entry name" value="ZF_RING_1"/>
    <property type="match status" value="1"/>
</dbReference>
<evidence type="ECO:0000313" key="13">
    <source>
        <dbReference type="Proteomes" id="UP000186698"/>
    </source>
</evidence>
<dbReference type="SUPFAM" id="SSF57845">
    <property type="entry name" value="B-box zinc-binding domain"/>
    <property type="match status" value="1"/>
</dbReference>
<sequence>MACADLIEELNCSLCLDIYTDPVMLPCGHNFCQGCIKRVLDTQEGCRGYSCPECRAEYQERPVLQRNRTLANIAERFLSSLLKPKKTGILCSYCVLSPAPAVKSCLHCETSLCDVHLTVHNMSVEHILTDPTTSFRNRKCSTHNKLLEYYCCKDGAPICVSCCLAGEHRGHRVELLSEASDKEKEKLRNVLEKMISERVETERRAKNTQRCTKKIQEKTVSLEVQIAALFSDIREQLEFLEKRLKIDLSWQNVKVLLHVSDLMEQLEKKKDELSSKIHHIEELCNMADPLTVLQERESHGAVFCGAEGEQSESKQNDETNLIPVLDLDVGLILVSLSTGLHRFLNSVRVNSKFCAQEASGMVLSINTASNHVAVSGDGKTATWTEINQNYPKTPERFIVFPQALSSISFSSGQHYWEVEGSESGGWRVGVAYPSMERRGEHSISGNNAKSWSLSMYNREYSVRHNRTVTKLPGKYSSQRFGIFLDYDAGHLSFYELNNPVRLLHTFTATFTEPLCPSFVVNSNSWVKIRNQ</sequence>
<name>A0A8J0U471_XENLA</name>
<dbReference type="InterPro" id="IPR013083">
    <property type="entry name" value="Znf_RING/FYVE/PHD"/>
</dbReference>
<evidence type="ECO:0000256" key="8">
    <source>
        <dbReference type="PROSITE-ProRule" id="PRU00024"/>
    </source>
</evidence>
<dbReference type="InterPro" id="IPR003649">
    <property type="entry name" value="Bbox_C"/>
</dbReference>
<dbReference type="Gene3D" id="3.30.160.60">
    <property type="entry name" value="Classic Zinc Finger"/>
    <property type="match status" value="1"/>
</dbReference>
<dbReference type="KEGG" id="xla:108703934"/>
<evidence type="ECO:0000256" key="7">
    <source>
        <dbReference type="ARBA" id="ARBA00023054"/>
    </source>
</evidence>
<keyword evidence="4" id="KW-0833">Ubl conjugation pathway</keyword>
<dbReference type="PROSITE" id="PS50188">
    <property type="entry name" value="B302_SPRY"/>
    <property type="match status" value="1"/>
</dbReference>
<dbReference type="Pfam" id="PF13445">
    <property type="entry name" value="zf-RING_UBOX"/>
    <property type="match status" value="1"/>
</dbReference>
<evidence type="ECO:0000256" key="5">
    <source>
        <dbReference type="ARBA" id="ARBA00022833"/>
    </source>
</evidence>
<evidence type="ECO:0000256" key="6">
    <source>
        <dbReference type="ARBA" id="ARBA00022859"/>
    </source>
</evidence>
<dbReference type="SMART" id="SM00449">
    <property type="entry name" value="SPRY"/>
    <property type="match status" value="1"/>
</dbReference>
<dbReference type="SUPFAM" id="SSF49899">
    <property type="entry name" value="Concanavalin A-like lectins/glucanases"/>
    <property type="match status" value="1"/>
</dbReference>
<dbReference type="InterPro" id="IPR013320">
    <property type="entry name" value="ConA-like_dom_sf"/>
</dbReference>
<dbReference type="GO" id="GO:0045087">
    <property type="term" value="P:innate immune response"/>
    <property type="evidence" value="ECO:0007669"/>
    <property type="project" value="UniProtKB-KW"/>
</dbReference>
<dbReference type="RefSeq" id="XP_018095729.1">
    <property type="nucleotide sequence ID" value="XM_018240240.2"/>
</dbReference>
<dbReference type="InterPro" id="IPR043136">
    <property type="entry name" value="B30.2/SPRY_sf"/>
</dbReference>
<evidence type="ECO:0000256" key="4">
    <source>
        <dbReference type="ARBA" id="ARBA00022786"/>
    </source>
</evidence>
<dbReference type="CDD" id="cd12891">
    <property type="entry name" value="SPRY_PRY_C-I_2"/>
    <property type="match status" value="1"/>
</dbReference>
<proteinExistence type="predicted"/>
<dbReference type="InterPro" id="IPR027370">
    <property type="entry name" value="Znf-RING_euk"/>
</dbReference>
<gene>
    <name evidence="14" type="primary">LOC108703934</name>
</gene>
<dbReference type="GO" id="GO:0008270">
    <property type="term" value="F:zinc ion binding"/>
    <property type="evidence" value="ECO:0007669"/>
    <property type="project" value="UniProtKB-KW"/>
</dbReference>
<dbReference type="PANTHER" id="PTHR25465">
    <property type="entry name" value="B-BOX DOMAIN CONTAINING"/>
    <property type="match status" value="1"/>
</dbReference>
<dbReference type="SMART" id="SM00502">
    <property type="entry name" value="BBC"/>
    <property type="match status" value="1"/>
</dbReference>
<dbReference type="InterPro" id="IPR001870">
    <property type="entry name" value="B30.2/SPRY"/>
</dbReference>
<dbReference type="PROSITE" id="PS50089">
    <property type="entry name" value="ZF_RING_2"/>
    <property type="match status" value="1"/>
</dbReference>
<dbReference type="SMART" id="SM00589">
    <property type="entry name" value="PRY"/>
    <property type="match status" value="1"/>
</dbReference>
<dbReference type="Gene3D" id="3.30.40.10">
    <property type="entry name" value="Zinc/RING finger domain, C3HC4 (zinc finger)"/>
    <property type="match status" value="1"/>
</dbReference>
<keyword evidence="3 8" id="KW-0863">Zinc-finger</keyword>
<evidence type="ECO:0000259" key="11">
    <source>
        <dbReference type="PROSITE" id="PS50119"/>
    </source>
</evidence>
<dbReference type="CDD" id="cd16597">
    <property type="entry name" value="RING-HC_TRIM25_C-IV"/>
    <property type="match status" value="1"/>
</dbReference>
<keyword evidence="5" id="KW-0862">Zinc</keyword>
<dbReference type="InterPro" id="IPR051051">
    <property type="entry name" value="E3_ubiq-ligase_TRIM/RNF"/>
</dbReference>
<dbReference type="PRINTS" id="PR01407">
    <property type="entry name" value="BUTYPHLNCDUF"/>
</dbReference>
<dbReference type="InterPro" id="IPR017907">
    <property type="entry name" value="Znf_RING_CS"/>
</dbReference>
<dbReference type="Pfam" id="PF13765">
    <property type="entry name" value="PRY"/>
    <property type="match status" value="1"/>
</dbReference>
<dbReference type="PANTHER" id="PTHR25465:SF60">
    <property type="entry name" value="E3 UBIQUITIN-PROTEIN LIGASE TRIM39"/>
    <property type="match status" value="1"/>
</dbReference>
<dbReference type="GeneID" id="108703934"/>
<dbReference type="InterPro" id="IPR003877">
    <property type="entry name" value="SPRY_dom"/>
</dbReference>
<keyword evidence="7 9" id="KW-0175">Coiled coil</keyword>
<organism evidence="13 14">
    <name type="scientific">Xenopus laevis</name>
    <name type="common">African clawed frog</name>
    <dbReference type="NCBI Taxonomy" id="8355"/>
    <lineage>
        <taxon>Eukaryota</taxon>
        <taxon>Metazoa</taxon>
        <taxon>Chordata</taxon>
        <taxon>Craniata</taxon>
        <taxon>Vertebrata</taxon>
        <taxon>Euteleostomi</taxon>
        <taxon>Amphibia</taxon>
        <taxon>Batrachia</taxon>
        <taxon>Anura</taxon>
        <taxon>Pipoidea</taxon>
        <taxon>Pipidae</taxon>
        <taxon>Xenopodinae</taxon>
        <taxon>Xenopus</taxon>
        <taxon>Xenopus</taxon>
    </lineage>
</organism>
<protein>
    <submittedName>
        <fullName evidence="14">E3 ubiquitin-protein ligase Midline-1</fullName>
    </submittedName>
</protein>
<feature type="coiled-coil region" evidence="9">
    <location>
        <begin position="173"/>
        <end position="204"/>
    </location>
</feature>